<organism evidence="2 3">
    <name type="scientific">Candidatus Dojkabacteria bacterium</name>
    <dbReference type="NCBI Taxonomy" id="2099670"/>
    <lineage>
        <taxon>Bacteria</taxon>
        <taxon>Candidatus Dojkabacteria</taxon>
    </lineage>
</organism>
<keyword evidence="1" id="KW-0812">Transmembrane</keyword>
<keyword evidence="1" id="KW-1133">Transmembrane helix</keyword>
<evidence type="ECO:0000313" key="3">
    <source>
        <dbReference type="Proteomes" id="UP000269410"/>
    </source>
</evidence>
<protein>
    <submittedName>
        <fullName evidence="2">Uncharacterized protein</fullName>
    </submittedName>
</protein>
<accession>A0A3M0YZN5</accession>
<gene>
    <name evidence="2" type="ORF">D6810_02985</name>
</gene>
<dbReference type="AlphaFoldDB" id="A0A3M0YZN5"/>
<keyword evidence="1" id="KW-0472">Membrane</keyword>
<proteinExistence type="predicted"/>
<feature type="transmembrane region" description="Helical" evidence="1">
    <location>
        <begin position="20"/>
        <end position="40"/>
    </location>
</feature>
<comment type="caution">
    <text evidence="2">The sequence shown here is derived from an EMBL/GenBank/DDBJ whole genome shotgun (WGS) entry which is preliminary data.</text>
</comment>
<dbReference type="Proteomes" id="UP000269410">
    <property type="component" value="Unassembled WGS sequence"/>
</dbReference>
<evidence type="ECO:0000256" key="1">
    <source>
        <dbReference type="SAM" id="Phobius"/>
    </source>
</evidence>
<sequence>MTRVSVAVYFALKKPRLYNYAKVVLFVVLFSLFIHFLGLVSSRTVVACSLFESIDRNLEYCDRRDCKVYRCEVNVREKLVNRVGTGKNCCEDTQHIYKQPASKDVSDSFNQSAAGIPQVCSTTEKTHPKCRGKSLGNGQNGCICQFKADGSNDCECRQLIQNEKKKVIQKPISISSGVIDVEERRRLPSETHPIDPIEEIRESKDHTKRCSGGYSPYNGDCVPNVVVNEKLEQKIFCKNALQQGVEVWADPISAKVYKCSNEKGLVLVGCIVGFELRNGLCVSAKKSSEIIDGCFLGSGNTCGTNGFQKIDTGNKIQDKTNNIVSRGLKVGIRCLDGSYRLRSSRLQQCKENFWRNVTCSASEGLNTDNVLKNISYIDSGSRDTNSLKTGDFECENGFRQLKSSDVNFRRKSIVVKDDVKHPSLHHNVFRLAKAKELPPAPEIIDLDELRKGVYTLMIPGYENAIVRVDEEGLNIEFFEDKNSNGIQDEGEESIDTSEYKVELSKVLSIDTIQLRKGWNFLSLPLYSEEIKKASDLSRMITASSGKVTQISKYDNGNWIHYIDANLVSGEEIKFGNDFNLIPGQAYFIYSQLDSEFALVGNEYYENPPISLQKGWSMVGFPASTKLTSNTFLQKCRALLPECKSIARYVDGNYDTVYLEDDVYFGNEFVIDRTSGYFVLNKGERKVLKF</sequence>
<reference evidence="2 3" key="1">
    <citation type="submission" date="2018-10" db="EMBL/GenBank/DDBJ databases">
        <title>Thermophilic Lithotrophy and Phototrophy in an Intertidal, Iron-rich, Geothermal Spring.</title>
        <authorList>
            <person name="Ward L.M."/>
            <person name="Idei A."/>
            <person name="Nakagawa M."/>
            <person name="Ueno Y."/>
            <person name="Fischer W."/>
            <person name="Mcglynn S.E."/>
        </authorList>
    </citation>
    <scope>NUCLEOTIDE SEQUENCE [LARGE SCALE GENOMIC DNA]</scope>
    <source>
        <strain evidence="2">J137</strain>
    </source>
</reference>
<name>A0A3M0YZN5_9BACT</name>
<dbReference type="EMBL" id="RFKV01000097">
    <property type="protein sequence ID" value="RMD76787.1"/>
    <property type="molecule type" value="Genomic_DNA"/>
</dbReference>
<evidence type="ECO:0000313" key="2">
    <source>
        <dbReference type="EMBL" id="RMD76787.1"/>
    </source>
</evidence>